<evidence type="ECO:0000313" key="3">
    <source>
        <dbReference type="Proteomes" id="UP000606786"/>
    </source>
</evidence>
<comment type="caution">
    <text evidence="2">The sequence shown here is derived from an EMBL/GenBank/DDBJ whole genome shotgun (WGS) entry which is preliminary data.</text>
</comment>
<sequence length="55" mass="5806">MPSSFSPFACECVQSPSCASSTEVNNPNKRRSNQPSTTPQATERSSSSIPATDTV</sequence>
<accession>A0A811UC58</accession>
<dbReference type="Proteomes" id="UP000606786">
    <property type="component" value="Unassembled WGS sequence"/>
</dbReference>
<keyword evidence="3" id="KW-1185">Reference proteome</keyword>
<proteinExistence type="predicted"/>
<feature type="region of interest" description="Disordered" evidence="1">
    <location>
        <begin position="15"/>
        <end position="55"/>
    </location>
</feature>
<reference evidence="2" key="1">
    <citation type="submission" date="2020-11" db="EMBL/GenBank/DDBJ databases">
        <authorList>
            <person name="Whitehead M."/>
        </authorList>
    </citation>
    <scope>NUCLEOTIDE SEQUENCE</scope>
    <source>
        <strain evidence="2">EGII</strain>
    </source>
</reference>
<organism evidence="2 3">
    <name type="scientific">Ceratitis capitata</name>
    <name type="common">Mediterranean fruit fly</name>
    <name type="synonym">Tephritis capitata</name>
    <dbReference type="NCBI Taxonomy" id="7213"/>
    <lineage>
        <taxon>Eukaryota</taxon>
        <taxon>Metazoa</taxon>
        <taxon>Ecdysozoa</taxon>
        <taxon>Arthropoda</taxon>
        <taxon>Hexapoda</taxon>
        <taxon>Insecta</taxon>
        <taxon>Pterygota</taxon>
        <taxon>Neoptera</taxon>
        <taxon>Endopterygota</taxon>
        <taxon>Diptera</taxon>
        <taxon>Brachycera</taxon>
        <taxon>Muscomorpha</taxon>
        <taxon>Tephritoidea</taxon>
        <taxon>Tephritidae</taxon>
        <taxon>Ceratitis</taxon>
        <taxon>Ceratitis</taxon>
    </lineage>
</organism>
<protein>
    <submittedName>
        <fullName evidence="2">(Mediterranean fruit fly) hypothetical protein</fullName>
    </submittedName>
</protein>
<evidence type="ECO:0000313" key="2">
    <source>
        <dbReference type="EMBL" id="CAD6996479.1"/>
    </source>
</evidence>
<name>A0A811UC58_CERCA</name>
<evidence type="ECO:0000256" key="1">
    <source>
        <dbReference type="SAM" id="MobiDB-lite"/>
    </source>
</evidence>
<dbReference type="EMBL" id="CAJHJT010000001">
    <property type="protein sequence ID" value="CAD6996479.1"/>
    <property type="molecule type" value="Genomic_DNA"/>
</dbReference>
<gene>
    <name evidence="2" type="ORF">CCAP1982_LOCUS5148</name>
</gene>
<dbReference type="AlphaFoldDB" id="A0A811UC58"/>
<feature type="non-terminal residue" evidence="2">
    <location>
        <position position="55"/>
    </location>
</feature>